<evidence type="ECO:0000313" key="2">
    <source>
        <dbReference type="Proteomes" id="UP001056778"/>
    </source>
</evidence>
<keyword evidence="1" id="KW-0547">Nucleotide-binding</keyword>
<dbReference type="Proteomes" id="UP001056778">
    <property type="component" value="Chromosome 4"/>
</dbReference>
<organism evidence="1 2">
    <name type="scientific">Holotrichia oblita</name>
    <name type="common">Chafer beetle</name>
    <dbReference type="NCBI Taxonomy" id="644536"/>
    <lineage>
        <taxon>Eukaryota</taxon>
        <taxon>Metazoa</taxon>
        <taxon>Ecdysozoa</taxon>
        <taxon>Arthropoda</taxon>
        <taxon>Hexapoda</taxon>
        <taxon>Insecta</taxon>
        <taxon>Pterygota</taxon>
        <taxon>Neoptera</taxon>
        <taxon>Endopterygota</taxon>
        <taxon>Coleoptera</taxon>
        <taxon>Polyphaga</taxon>
        <taxon>Scarabaeiformia</taxon>
        <taxon>Scarabaeidae</taxon>
        <taxon>Melolonthinae</taxon>
        <taxon>Holotrichia</taxon>
    </lineage>
</organism>
<name>A0ACB9T8L0_HOLOL</name>
<comment type="caution">
    <text evidence="1">The sequence shown here is derived from an EMBL/GenBank/DDBJ whole genome shotgun (WGS) entry which is preliminary data.</text>
</comment>
<evidence type="ECO:0000313" key="1">
    <source>
        <dbReference type="EMBL" id="KAI4463141.1"/>
    </source>
</evidence>
<sequence length="368" mass="41263">MRLRPTVEGTEDTDVLEEKNRVRSGIIRPSTHDIVLKDTTKYFKKFLAVNQLCLGVKKYECFGLLGVNGAGKTTTFKMLIGDLKISFGDGWICRWSLKGNIEEARTCIGYCPQSDCLLGNLTGKEILIIQCLIRGIPIFHCNSIIIALAKALKLENHLNNKIKHLSGGNKRKIQTAIALIGKPPVICLDEPSSGMDPSSKVFLWNTLCKVRDSGSCLVLTTHNMDECEAICTRAGIMVNGAFQCLGSPQYLKNKFANGFMLMVKVKKAINDQQAESNIEETKLFIETNFPLAELKERHENLLTYLVKSEQIEWAAIFGTMEKAKKIVAIEDYSLSQFDLEQVNRYLNNSLYIGCGEIRVRFARGNLLR</sequence>
<accession>A0ACB9T8L0</accession>
<keyword evidence="1" id="KW-0067">ATP-binding</keyword>
<protein>
    <submittedName>
        <fullName evidence="1">Atp-binding cassette transporter subfamily a abca</fullName>
    </submittedName>
</protein>
<dbReference type="EMBL" id="CM043018">
    <property type="protein sequence ID" value="KAI4463141.1"/>
    <property type="molecule type" value="Genomic_DNA"/>
</dbReference>
<keyword evidence="2" id="KW-1185">Reference proteome</keyword>
<proteinExistence type="predicted"/>
<gene>
    <name evidence="1" type="ORF">MML48_4g00004725</name>
</gene>
<reference evidence="1" key="1">
    <citation type="submission" date="2022-04" db="EMBL/GenBank/DDBJ databases">
        <title>Chromosome-scale genome assembly of Holotrichia oblita Faldermann.</title>
        <authorList>
            <person name="Rongchong L."/>
        </authorList>
    </citation>
    <scope>NUCLEOTIDE SEQUENCE</scope>
    <source>
        <strain evidence="1">81SQS9</strain>
    </source>
</reference>